<evidence type="ECO:0000313" key="16">
    <source>
        <dbReference type="EMBL" id="MYZ46607.1"/>
    </source>
</evidence>
<evidence type="ECO:0000256" key="3">
    <source>
        <dbReference type="ARBA" id="ARBA00022475"/>
    </source>
</evidence>
<dbReference type="Proteomes" id="UP000773614">
    <property type="component" value="Unassembled WGS sequence"/>
</dbReference>
<evidence type="ECO:0000256" key="8">
    <source>
        <dbReference type="ARBA" id="ARBA00022737"/>
    </source>
</evidence>
<feature type="binding site" description="covalent" evidence="12">
    <location>
        <position position="190"/>
    </location>
    <ligand>
        <name>heme c</name>
        <dbReference type="ChEBI" id="CHEBI:61717"/>
        <label>2</label>
    </ligand>
</feature>
<organism evidence="16 17">
    <name type="scientific">Propylenella binzhouense</name>
    <dbReference type="NCBI Taxonomy" id="2555902"/>
    <lineage>
        <taxon>Bacteria</taxon>
        <taxon>Pseudomonadati</taxon>
        <taxon>Pseudomonadota</taxon>
        <taxon>Alphaproteobacteria</taxon>
        <taxon>Hyphomicrobiales</taxon>
        <taxon>Propylenellaceae</taxon>
        <taxon>Propylenella</taxon>
    </lineage>
</organism>
<dbReference type="Pfam" id="PF00034">
    <property type="entry name" value="Cytochrom_C"/>
    <property type="match status" value="2"/>
</dbReference>
<evidence type="ECO:0000256" key="12">
    <source>
        <dbReference type="PIRSR" id="PIRSR000018-50"/>
    </source>
</evidence>
<feature type="domain" description="Cytochrome c" evidence="15">
    <location>
        <begin position="305"/>
        <end position="395"/>
    </location>
</feature>
<dbReference type="OrthoDB" id="9811281at2"/>
<comment type="cofactor">
    <cofactor evidence="12">
        <name>heme c</name>
        <dbReference type="ChEBI" id="CHEBI:61717"/>
    </cofactor>
    <text evidence="12">Binds 3 heme c groups covalently per subunit.</text>
</comment>
<evidence type="ECO:0000256" key="14">
    <source>
        <dbReference type="SAM" id="SignalP"/>
    </source>
</evidence>
<evidence type="ECO:0000259" key="15">
    <source>
        <dbReference type="PROSITE" id="PS51007"/>
    </source>
</evidence>
<dbReference type="GO" id="GO:0005506">
    <property type="term" value="F:iron ion binding"/>
    <property type="evidence" value="ECO:0007669"/>
    <property type="project" value="InterPro"/>
</dbReference>
<dbReference type="GO" id="GO:0005886">
    <property type="term" value="C:plasma membrane"/>
    <property type="evidence" value="ECO:0007669"/>
    <property type="project" value="UniProtKB-SubCell"/>
</dbReference>
<dbReference type="PRINTS" id="PR00605">
    <property type="entry name" value="CYTCHROMECIC"/>
</dbReference>
<keyword evidence="5" id="KW-0679">Respiratory chain</keyword>
<keyword evidence="11" id="KW-0472">Membrane</keyword>
<feature type="binding site" description="axial binding residue" evidence="13">
    <location>
        <position position="194"/>
    </location>
    <ligand>
        <name>heme c</name>
        <dbReference type="ChEBI" id="CHEBI:61717"/>
        <label>2</label>
    </ligand>
    <ligandPart>
        <name>Fe</name>
        <dbReference type="ChEBI" id="CHEBI:18248"/>
    </ligandPart>
</feature>
<evidence type="ECO:0000256" key="5">
    <source>
        <dbReference type="ARBA" id="ARBA00022660"/>
    </source>
</evidence>
<sequence>MMKIALPVLAALLALAGGTTASRAEDNDWSVIQRGLYLTRAGDCAACHTVEGGKPFAGGYPLKTPFGTVYSANLTPDGDTGLGTWDEGDFYRAMNAGRSKDGSRLYPAFPYTHFTYVTREDSDAIFSYLQTLQPVRNRVSKPDLVWPLSWRFLMIGWNWLNFDEKSFVPDAGKSPAYNRGKYLVEGLMHCGMCHSPKNVIGAEEDDPGDRFAGGMAEGWLAPPLVGGSREGIGDWSEDDLVQYLKYGRNGRSIAFGPMAQVVSLSTQHMTDDDLQAVATYLKDIAIQQQDRGTKETKQAAQMSDDVKHVGALVYATQCSACHRADGKGVPNMLPPLADSSFVQADHPRSVIRLILEGGKGVATSKFPTPHKMPAFDWKLTDDEVAAVATYVRNSFGNGAPAVSADDVEEVRKAQ</sequence>
<evidence type="ECO:0000313" key="17">
    <source>
        <dbReference type="Proteomes" id="UP000773614"/>
    </source>
</evidence>
<keyword evidence="7 14" id="KW-0732">Signal</keyword>
<reference evidence="16" key="1">
    <citation type="submission" date="2019-03" db="EMBL/GenBank/DDBJ databases">
        <title>Afifella sp. nov., isolated from activated sludge.</title>
        <authorList>
            <person name="Li Q."/>
            <person name="Liu Y."/>
        </authorList>
    </citation>
    <scope>NUCLEOTIDE SEQUENCE</scope>
    <source>
        <strain evidence="16">L72</strain>
    </source>
</reference>
<gene>
    <name evidence="16" type="ORF">E4O86_02580</name>
</gene>
<name>A0A964T288_9HYPH</name>
<feature type="binding site" description="covalent" evidence="12">
    <location>
        <position position="47"/>
    </location>
    <ligand>
        <name>heme c</name>
        <dbReference type="ChEBI" id="CHEBI:61717"/>
        <label>1</label>
    </ligand>
</feature>
<evidence type="ECO:0000256" key="13">
    <source>
        <dbReference type="PIRSR" id="PIRSR000018-51"/>
    </source>
</evidence>
<keyword evidence="3" id="KW-1003">Cell membrane</keyword>
<dbReference type="InterPro" id="IPR009056">
    <property type="entry name" value="Cyt_c-like_dom"/>
</dbReference>
<evidence type="ECO:0000256" key="7">
    <source>
        <dbReference type="ARBA" id="ARBA00022729"/>
    </source>
</evidence>
<accession>A0A964T288</accession>
<feature type="binding site" description="axial binding residue" evidence="13">
    <location>
        <position position="322"/>
    </location>
    <ligand>
        <name>heme c</name>
        <dbReference type="ChEBI" id="CHEBI:61717"/>
        <label>3</label>
    </ligand>
    <ligandPart>
        <name>Fe</name>
        <dbReference type="ChEBI" id="CHEBI:18248"/>
    </ligandPart>
</feature>
<feature type="signal peptide" evidence="14">
    <location>
        <begin position="1"/>
        <end position="24"/>
    </location>
</feature>
<dbReference type="SUPFAM" id="SSF46626">
    <property type="entry name" value="Cytochrome c"/>
    <property type="match status" value="3"/>
</dbReference>
<feature type="binding site" description="axial binding residue" evidence="13">
    <location>
        <position position="48"/>
    </location>
    <ligand>
        <name>heme c</name>
        <dbReference type="ChEBI" id="CHEBI:61717"/>
        <label>1</label>
    </ligand>
    <ligandPart>
        <name>Fe</name>
        <dbReference type="ChEBI" id="CHEBI:18248"/>
    </ligandPart>
</feature>
<feature type="chain" id="PRO_5036821422" evidence="14">
    <location>
        <begin position="25"/>
        <end position="414"/>
    </location>
</feature>
<keyword evidence="10 13" id="KW-0408">Iron</keyword>
<dbReference type="EMBL" id="SPKJ01000004">
    <property type="protein sequence ID" value="MYZ46607.1"/>
    <property type="molecule type" value="Genomic_DNA"/>
</dbReference>
<proteinExistence type="predicted"/>
<keyword evidence="8" id="KW-0677">Repeat</keyword>
<dbReference type="PROSITE" id="PS51007">
    <property type="entry name" value="CYTC"/>
    <property type="match status" value="3"/>
</dbReference>
<dbReference type="InterPro" id="IPR008168">
    <property type="entry name" value="Cyt_C_IC"/>
</dbReference>
<dbReference type="InterPro" id="IPR036909">
    <property type="entry name" value="Cyt_c-like_dom_sf"/>
</dbReference>
<dbReference type="PANTHER" id="PTHR35008">
    <property type="entry name" value="BLL4482 PROTEIN-RELATED"/>
    <property type="match status" value="1"/>
</dbReference>
<dbReference type="InterPro" id="IPR051459">
    <property type="entry name" value="Cytochrome_c-type_DH"/>
</dbReference>
<comment type="caution">
    <text evidence="16">The sequence shown here is derived from an EMBL/GenBank/DDBJ whole genome shotgun (WGS) entry which is preliminary data.</text>
</comment>
<evidence type="ECO:0000256" key="1">
    <source>
        <dbReference type="ARBA" id="ARBA00004236"/>
    </source>
</evidence>
<evidence type="ECO:0000256" key="4">
    <source>
        <dbReference type="ARBA" id="ARBA00022617"/>
    </source>
</evidence>
<evidence type="ECO:0000256" key="9">
    <source>
        <dbReference type="ARBA" id="ARBA00022982"/>
    </source>
</evidence>
<dbReference type="InterPro" id="IPR014353">
    <property type="entry name" value="Membr-bd_ADH_cyt_c"/>
</dbReference>
<evidence type="ECO:0000256" key="2">
    <source>
        <dbReference type="ARBA" id="ARBA00022448"/>
    </source>
</evidence>
<dbReference type="PANTHER" id="PTHR35008:SF8">
    <property type="entry name" value="ALCOHOL DEHYDROGENASE CYTOCHROME C SUBUNIT"/>
    <property type="match status" value="1"/>
</dbReference>
<keyword evidence="17" id="KW-1185">Reference proteome</keyword>
<keyword evidence="9" id="KW-0249">Electron transport</keyword>
<evidence type="ECO:0000256" key="11">
    <source>
        <dbReference type="ARBA" id="ARBA00023136"/>
    </source>
</evidence>
<protein>
    <submittedName>
        <fullName evidence="16">C-type cytochrome</fullName>
    </submittedName>
</protein>
<dbReference type="Gene3D" id="1.10.760.10">
    <property type="entry name" value="Cytochrome c-like domain"/>
    <property type="match status" value="3"/>
</dbReference>
<feature type="binding site" description="covalent" evidence="12">
    <location>
        <position position="44"/>
    </location>
    <ligand>
        <name>heme c</name>
        <dbReference type="ChEBI" id="CHEBI:61717"/>
        <label>1</label>
    </ligand>
</feature>
<evidence type="ECO:0000256" key="10">
    <source>
        <dbReference type="ARBA" id="ARBA00023004"/>
    </source>
</evidence>
<dbReference type="GO" id="GO:0016614">
    <property type="term" value="F:oxidoreductase activity, acting on CH-OH group of donors"/>
    <property type="evidence" value="ECO:0007669"/>
    <property type="project" value="InterPro"/>
</dbReference>
<dbReference type="GO" id="GO:0009055">
    <property type="term" value="F:electron transfer activity"/>
    <property type="evidence" value="ECO:0007669"/>
    <property type="project" value="InterPro"/>
</dbReference>
<dbReference type="PIRSF" id="PIRSF000018">
    <property type="entry name" value="Mb_ADH_cyt_c"/>
    <property type="match status" value="1"/>
</dbReference>
<keyword evidence="4 12" id="KW-0349">Heme</keyword>
<feature type="domain" description="Cytochrome c" evidence="15">
    <location>
        <begin position="30"/>
        <end position="133"/>
    </location>
</feature>
<feature type="binding site" description="covalent" evidence="12">
    <location>
        <position position="193"/>
    </location>
    <ligand>
        <name>heme c</name>
        <dbReference type="ChEBI" id="CHEBI:61717"/>
        <label>2</label>
    </ligand>
</feature>
<feature type="binding site" description="covalent" evidence="12">
    <location>
        <position position="318"/>
    </location>
    <ligand>
        <name>heme c</name>
        <dbReference type="ChEBI" id="CHEBI:61717"/>
        <label>3</label>
    </ligand>
</feature>
<comment type="subcellular location">
    <subcellularLocation>
        <location evidence="1">Cell membrane</location>
    </subcellularLocation>
</comment>
<feature type="binding site" description="covalent" evidence="12">
    <location>
        <position position="321"/>
    </location>
    <ligand>
        <name>heme c</name>
        <dbReference type="ChEBI" id="CHEBI:61717"/>
        <label>3</label>
    </ligand>
</feature>
<evidence type="ECO:0000256" key="6">
    <source>
        <dbReference type="ARBA" id="ARBA00022723"/>
    </source>
</evidence>
<keyword evidence="6 13" id="KW-0479">Metal-binding</keyword>
<dbReference type="GO" id="GO:0020037">
    <property type="term" value="F:heme binding"/>
    <property type="evidence" value="ECO:0007669"/>
    <property type="project" value="InterPro"/>
</dbReference>
<dbReference type="AlphaFoldDB" id="A0A964T288"/>
<keyword evidence="2" id="KW-0813">Transport</keyword>
<feature type="domain" description="Cytochrome c" evidence="15">
    <location>
        <begin position="175"/>
        <end position="285"/>
    </location>
</feature>